<dbReference type="AlphaFoldDB" id="A0A1E5PBR5"/>
<keyword evidence="2" id="KW-0812">Transmembrane</keyword>
<feature type="transmembrane region" description="Helical" evidence="2">
    <location>
        <begin position="33"/>
        <end position="52"/>
    </location>
</feature>
<protein>
    <recommendedName>
        <fullName evidence="3">Glycine zipper-like domain-containing protein</fullName>
    </recommendedName>
</protein>
<feature type="region of interest" description="Disordered" evidence="1">
    <location>
        <begin position="1"/>
        <end position="30"/>
    </location>
</feature>
<evidence type="ECO:0000256" key="2">
    <source>
        <dbReference type="SAM" id="Phobius"/>
    </source>
</evidence>
<organism evidence="4 5">
    <name type="scientific">Streptomyces agglomeratus</name>
    <dbReference type="NCBI Taxonomy" id="285458"/>
    <lineage>
        <taxon>Bacteria</taxon>
        <taxon>Bacillati</taxon>
        <taxon>Actinomycetota</taxon>
        <taxon>Actinomycetes</taxon>
        <taxon>Kitasatosporales</taxon>
        <taxon>Streptomycetaceae</taxon>
        <taxon>Streptomyces</taxon>
    </lineage>
</organism>
<comment type="caution">
    <text evidence="4">The sequence shown here is derived from an EMBL/GenBank/DDBJ whole genome shotgun (WGS) entry which is preliminary data.</text>
</comment>
<keyword evidence="5" id="KW-1185">Reference proteome</keyword>
<keyword evidence="2" id="KW-0472">Membrane</keyword>
<dbReference type="EMBL" id="MEHJ01000001">
    <property type="protein sequence ID" value="OEJ26996.1"/>
    <property type="molecule type" value="Genomic_DNA"/>
</dbReference>
<gene>
    <name evidence="4" type="ORF">AS594_23460</name>
</gene>
<feature type="compositionally biased region" description="Low complexity" evidence="1">
    <location>
        <begin position="8"/>
        <end position="30"/>
    </location>
</feature>
<dbReference type="RefSeq" id="WP_069928869.1">
    <property type="nucleotide sequence ID" value="NZ_MEHI01000001.1"/>
</dbReference>
<reference evidence="4 5" key="1">
    <citation type="submission" date="2016-08" db="EMBL/GenBank/DDBJ databases">
        <title>Complete genome sequence of Streptomyces agglomeratus strain 6-3-2, a novel anti-MRSA actinomycete isolated from Wuli of Tebit, China.</title>
        <authorList>
            <person name="Chen X."/>
        </authorList>
    </citation>
    <scope>NUCLEOTIDE SEQUENCE [LARGE SCALE GENOMIC DNA]</scope>
    <source>
        <strain evidence="4 5">6-3-2</strain>
    </source>
</reference>
<dbReference type="STRING" id="285458.BGM19_13650"/>
<evidence type="ECO:0000259" key="3">
    <source>
        <dbReference type="Pfam" id="PF26273"/>
    </source>
</evidence>
<name>A0A1E5PBR5_9ACTN</name>
<sequence>MTREEESGPGSVPRPAGGAAASGGPAADAKAPVSGIALGLSLGMTFGVAFGSLLLDNLATGIACGMCVGVGIGATVDARRKAKDAPAAGASDGF</sequence>
<dbReference type="InterPro" id="IPR058598">
    <property type="entry name" value="Gly_zipper-like_dom"/>
</dbReference>
<dbReference type="Proteomes" id="UP000095759">
    <property type="component" value="Unassembled WGS sequence"/>
</dbReference>
<dbReference type="Pfam" id="PF26273">
    <property type="entry name" value="Gly_zipper"/>
    <property type="match status" value="1"/>
</dbReference>
<feature type="domain" description="Glycine zipper-like" evidence="3">
    <location>
        <begin position="34"/>
        <end position="78"/>
    </location>
</feature>
<accession>A0A1E5PBR5</accession>
<proteinExistence type="predicted"/>
<evidence type="ECO:0000313" key="4">
    <source>
        <dbReference type="EMBL" id="OEJ26996.1"/>
    </source>
</evidence>
<evidence type="ECO:0000313" key="5">
    <source>
        <dbReference type="Proteomes" id="UP000095759"/>
    </source>
</evidence>
<evidence type="ECO:0000256" key="1">
    <source>
        <dbReference type="SAM" id="MobiDB-lite"/>
    </source>
</evidence>
<keyword evidence="2" id="KW-1133">Transmembrane helix</keyword>